<dbReference type="InterPro" id="IPR043502">
    <property type="entry name" value="DNA/RNA_pol_sf"/>
</dbReference>
<evidence type="ECO:0000313" key="3">
    <source>
        <dbReference type="Proteomes" id="UP000075243"/>
    </source>
</evidence>
<dbReference type="SUPFAM" id="SSF56672">
    <property type="entry name" value="DNA/RNA polymerases"/>
    <property type="match status" value="1"/>
</dbReference>
<dbReference type="Pfam" id="PF07727">
    <property type="entry name" value="RVT_2"/>
    <property type="match status" value="1"/>
</dbReference>
<evidence type="ECO:0000259" key="1">
    <source>
        <dbReference type="Pfam" id="PF07727"/>
    </source>
</evidence>
<reference evidence="2 3" key="1">
    <citation type="journal article" date="2012" name="Nat. Biotechnol.">
        <title>Draft genome sequence of pigeonpea (Cajanus cajan), an orphan legume crop of resource-poor farmers.</title>
        <authorList>
            <person name="Varshney R.K."/>
            <person name="Chen W."/>
            <person name="Li Y."/>
            <person name="Bharti A.K."/>
            <person name="Saxena R.K."/>
            <person name="Schlueter J.A."/>
            <person name="Donoghue M.T."/>
            <person name="Azam S."/>
            <person name="Fan G."/>
            <person name="Whaley A.M."/>
            <person name="Farmer A.D."/>
            <person name="Sheridan J."/>
            <person name="Iwata A."/>
            <person name="Tuteja R."/>
            <person name="Penmetsa R.V."/>
            <person name="Wu W."/>
            <person name="Upadhyaya H.D."/>
            <person name="Yang S.P."/>
            <person name="Shah T."/>
            <person name="Saxena K.B."/>
            <person name="Michael T."/>
            <person name="McCombie W.R."/>
            <person name="Yang B."/>
            <person name="Zhang G."/>
            <person name="Yang H."/>
            <person name="Wang J."/>
            <person name="Spillane C."/>
            <person name="Cook D.R."/>
            <person name="May G.D."/>
            <person name="Xu X."/>
            <person name="Jackson S.A."/>
        </authorList>
    </citation>
    <scope>NUCLEOTIDE SEQUENCE [LARGE SCALE GENOMIC DNA]</scope>
    <source>
        <strain evidence="3">cv. Asha</strain>
    </source>
</reference>
<dbReference type="AlphaFoldDB" id="A0A151T9R0"/>
<accession>A0A151T9R0</accession>
<dbReference type="Gramene" id="C.cajan_17856.t">
    <property type="protein sequence ID" value="C.cajan_17856.t"/>
    <property type="gene ID" value="C.cajan_17856"/>
</dbReference>
<name>A0A151T9R0_CAJCA</name>
<dbReference type="Proteomes" id="UP000075243">
    <property type="component" value="Chromosome 7"/>
</dbReference>
<protein>
    <submittedName>
        <fullName evidence="2">Retrovirus-related Pol polyprotein from transposon TNT 1-94</fullName>
    </submittedName>
</protein>
<keyword evidence="3" id="KW-1185">Reference proteome</keyword>
<dbReference type="PANTHER" id="PTHR11439:SF455">
    <property type="entry name" value="RLK (RECEPTOR-LIKE PROTEIN KINASE) 8, PUTATIVE-RELATED"/>
    <property type="match status" value="1"/>
</dbReference>
<evidence type="ECO:0000313" key="2">
    <source>
        <dbReference type="EMBL" id="KYP63800.1"/>
    </source>
</evidence>
<dbReference type="InterPro" id="IPR013103">
    <property type="entry name" value="RVT_2"/>
</dbReference>
<sequence>MPWLSAWRVRRNARIRERKRFEAIEMQKLRKTATRRCRNCLSPYRDQNPGGGRFMCFNCGHVSKRPVLDLPVPPGLGISNSSIVKDLVGKGGKILNSKVWSENGWMCGQEWLENGNWVGGSIPGNPSNWRTNGNGGLFGGDEHCLTERSYCGILFLVCKLLTSFFLSIRWLWRKTFRISSTVLQSRTKAHSMTTRAKAGIFRPKIYTAKAAAHIYDSTIEPHTVKEALSKPEWCQAMKEEYEALIKNNTWTLVDLPPGCNAIGCKWVFKSKFNADGSFHKHKARLIAKGYHQRAGFDFTDTFSPMVKPTTVRVVLTLALSKQWHMHQIDINNAFLHGTLKEIVYMNQPPGFDSREKGKVCRLQKAIYGLKQAPRSWFQTLSHFLITMGFTAAKSDTSLFIKITQTFTLLVLVYVDDIIVTGSSKSEVVSLVTKLNYMFKLKDLGPLHYFLGIEVSNTTDGGLILSQAKYIRDLLHRAKMTDSKSQPTPMVSGLKLQANGSAAVTDPTFYRSIVGGLQYITITRPELSFSINRVCQFMHNP</sequence>
<gene>
    <name evidence="2" type="ORF">KK1_018386</name>
</gene>
<dbReference type="PANTHER" id="PTHR11439">
    <property type="entry name" value="GAG-POL-RELATED RETROTRANSPOSON"/>
    <property type="match status" value="1"/>
</dbReference>
<organism evidence="2 3">
    <name type="scientific">Cajanus cajan</name>
    <name type="common">Pigeon pea</name>
    <name type="synonym">Cajanus indicus</name>
    <dbReference type="NCBI Taxonomy" id="3821"/>
    <lineage>
        <taxon>Eukaryota</taxon>
        <taxon>Viridiplantae</taxon>
        <taxon>Streptophyta</taxon>
        <taxon>Embryophyta</taxon>
        <taxon>Tracheophyta</taxon>
        <taxon>Spermatophyta</taxon>
        <taxon>Magnoliopsida</taxon>
        <taxon>eudicotyledons</taxon>
        <taxon>Gunneridae</taxon>
        <taxon>Pentapetalae</taxon>
        <taxon>rosids</taxon>
        <taxon>fabids</taxon>
        <taxon>Fabales</taxon>
        <taxon>Fabaceae</taxon>
        <taxon>Papilionoideae</taxon>
        <taxon>50 kb inversion clade</taxon>
        <taxon>NPAAA clade</taxon>
        <taxon>indigoferoid/millettioid clade</taxon>
        <taxon>Phaseoleae</taxon>
        <taxon>Cajanus</taxon>
    </lineage>
</organism>
<proteinExistence type="predicted"/>
<dbReference type="EMBL" id="CM003609">
    <property type="protein sequence ID" value="KYP63800.1"/>
    <property type="molecule type" value="Genomic_DNA"/>
</dbReference>
<feature type="domain" description="Reverse transcriptase Ty1/copia-type" evidence="1">
    <location>
        <begin position="247"/>
        <end position="490"/>
    </location>
</feature>